<evidence type="ECO:0000256" key="6">
    <source>
        <dbReference type="ARBA" id="ARBA00022691"/>
    </source>
</evidence>
<dbReference type="GO" id="GO:0005737">
    <property type="term" value="C:cytoplasm"/>
    <property type="evidence" value="ECO:0007669"/>
    <property type="project" value="UniProtKB-SubCell"/>
</dbReference>
<organism evidence="15">
    <name type="scientific">Candidatus Kentrum eta</name>
    <dbReference type="NCBI Taxonomy" id="2126337"/>
    <lineage>
        <taxon>Bacteria</taxon>
        <taxon>Pseudomonadati</taxon>
        <taxon>Pseudomonadota</taxon>
        <taxon>Gammaproteobacteria</taxon>
        <taxon>Candidatus Kentrum</taxon>
    </lineage>
</organism>
<reference evidence="15" key="1">
    <citation type="submission" date="2019-02" db="EMBL/GenBank/DDBJ databases">
        <authorList>
            <person name="Gruber-Vodicka R. H."/>
            <person name="Seah K. B. B."/>
        </authorList>
    </citation>
    <scope>NUCLEOTIDE SEQUENCE</scope>
    <source>
        <strain evidence="17">BECK_SA2B12</strain>
        <strain evidence="15">BECK_SA2B15</strain>
        <strain evidence="16">BECK_SA2B20</strain>
    </source>
</reference>
<dbReference type="EMBL" id="CAADFJ010000075">
    <property type="protein sequence ID" value="VFK01879.1"/>
    <property type="molecule type" value="Genomic_DNA"/>
</dbReference>
<dbReference type="NCBIfam" id="NF001140">
    <property type="entry name" value="PRK00147.1"/>
    <property type="match status" value="1"/>
</dbReference>
<comment type="pathway">
    <text evidence="2 13">tRNA modification; tRNA-queuosine biosynthesis.</text>
</comment>
<comment type="catalytic activity">
    <reaction evidence="8 13">
        <text>7-aminomethyl-7-carbaguanosine(34) in tRNA + S-adenosyl-L-methionine = epoxyqueuosine(34) in tRNA + adenine + L-methionine + 2 H(+)</text>
        <dbReference type="Rhea" id="RHEA:32155"/>
        <dbReference type="Rhea" id="RHEA-COMP:10342"/>
        <dbReference type="Rhea" id="RHEA-COMP:18582"/>
        <dbReference type="ChEBI" id="CHEBI:15378"/>
        <dbReference type="ChEBI" id="CHEBI:16708"/>
        <dbReference type="ChEBI" id="CHEBI:57844"/>
        <dbReference type="ChEBI" id="CHEBI:59789"/>
        <dbReference type="ChEBI" id="CHEBI:82833"/>
        <dbReference type="ChEBI" id="CHEBI:194443"/>
        <dbReference type="EC" id="2.4.99.17"/>
    </reaction>
</comment>
<sequence>MRVSDFDYHLPTELIAQFPSEERTGSRLLALDADTGELQETRFSAIAGFLSPGDLLVFNDTRVIPARLFGRKATGGKVEILVERVMDERRLLAQVRASKPPRPGMAIEILRPETSPPATAPARGASGPGEATGATLTVRGRAGDFFILESTGDPAIKPLLRAFGAVPLPPYICRSAGTHDEERYQTVYARREGAVAAPTAGLHFDEALLTALRSKGVELAFVTLHVGAGTFSPVRVDRIEGHKMHAEYLEVSAAACERIHRTRRAGGRIVAVGTTSVRVLETAWRAGELRPFQGETDLFIYPGYRFRCVDALITNFHLPGSTLLMLVAAFAGRERVMAAYRYAVRRRFRFYSYGDAMVIFRR</sequence>
<dbReference type="HAMAP" id="MF_00113">
    <property type="entry name" value="QueA"/>
    <property type="match status" value="1"/>
</dbReference>
<dbReference type="PANTHER" id="PTHR30307">
    <property type="entry name" value="S-ADENOSYLMETHIONINE:TRNA RIBOSYLTRANSFERASE-ISOMERASE"/>
    <property type="match status" value="1"/>
</dbReference>
<dbReference type="SUPFAM" id="SSF111337">
    <property type="entry name" value="QueA-like"/>
    <property type="match status" value="1"/>
</dbReference>
<dbReference type="AlphaFoldDB" id="A0A450UQA5"/>
<comment type="similarity">
    <text evidence="9 13">Belongs to the QueA family.</text>
</comment>
<evidence type="ECO:0000313" key="15">
    <source>
        <dbReference type="EMBL" id="VFJ94738.1"/>
    </source>
</evidence>
<dbReference type="GO" id="GO:0051075">
    <property type="term" value="F:S-adenosylmethionine:tRNA ribosyltransferase-isomerase activity"/>
    <property type="evidence" value="ECO:0007669"/>
    <property type="project" value="UniProtKB-EC"/>
</dbReference>
<gene>
    <name evidence="13" type="primary">queA</name>
    <name evidence="15" type="ORF">BECKH772A_GA0070896_100772</name>
    <name evidence="16" type="ORF">BECKH772B_GA0070898_100792</name>
    <name evidence="17" type="ORF">BECKH772C_GA0070978_100752</name>
</gene>
<dbReference type="UniPathway" id="UPA00392"/>
<name>A0A450UQA5_9GAMM</name>
<comment type="function">
    <text evidence="13">Transfers and isomerizes the ribose moiety from AdoMet to the 7-aminomethyl group of 7-deazaguanine (preQ1-tRNA) to give epoxyqueuosine (oQ-tRNA).</text>
</comment>
<dbReference type="PANTHER" id="PTHR30307:SF0">
    <property type="entry name" value="S-ADENOSYLMETHIONINE:TRNA RIBOSYLTRANSFERASE-ISOMERASE"/>
    <property type="match status" value="1"/>
</dbReference>
<evidence type="ECO:0000256" key="13">
    <source>
        <dbReference type="HAMAP-Rule" id="MF_00113"/>
    </source>
</evidence>
<dbReference type="InterPro" id="IPR042118">
    <property type="entry name" value="QueA_dom1"/>
</dbReference>
<dbReference type="EMBL" id="CAADFG010000077">
    <property type="protein sequence ID" value="VFJ94738.1"/>
    <property type="molecule type" value="Genomic_DNA"/>
</dbReference>
<evidence type="ECO:0000313" key="16">
    <source>
        <dbReference type="EMBL" id="VFJ95632.1"/>
    </source>
</evidence>
<evidence type="ECO:0000256" key="1">
    <source>
        <dbReference type="ARBA" id="ARBA00004496"/>
    </source>
</evidence>
<comment type="subunit">
    <text evidence="3 13">Monomer.</text>
</comment>
<evidence type="ECO:0000256" key="2">
    <source>
        <dbReference type="ARBA" id="ARBA00004691"/>
    </source>
</evidence>
<dbReference type="InterPro" id="IPR003699">
    <property type="entry name" value="QueA"/>
</dbReference>
<dbReference type="Gene3D" id="3.40.1780.10">
    <property type="entry name" value="QueA-like"/>
    <property type="match status" value="1"/>
</dbReference>
<dbReference type="EMBL" id="CAADFI010000079">
    <property type="protein sequence ID" value="VFJ95632.1"/>
    <property type="molecule type" value="Genomic_DNA"/>
</dbReference>
<accession>A0A450UQA5</accession>
<comment type="subcellular location">
    <subcellularLocation>
        <location evidence="1 13">Cytoplasm</location>
    </subcellularLocation>
</comment>
<dbReference type="EC" id="2.4.99.17" evidence="10 13"/>
<keyword evidence="6 13" id="KW-0949">S-adenosyl-L-methionine</keyword>
<keyword evidence="5 13" id="KW-0808">Transferase</keyword>
<evidence type="ECO:0000256" key="14">
    <source>
        <dbReference type="SAM" id="MobiDB-lite"/>
    </source>
</evidence>
<evidence type="ECO:0000256" key="11">
    <source>
        <dbReference type="ARBA" id="ARBA00069325"/>
    </source>
</evidence>
<evidence type="ECO:0000256" key="8">
    <source>
        <dbReference type="ARBA" id="ARBA00052751"/>
    </source>
</evidence>
<evidence type="ECO:0000256" key="12">
    <source>
        <dbReference type="ARBA" id="ARBA00076160"/>
    </source>
</evidence>
<proteinExistence type="inferred from homology"/>
<dbReference type="NCBIfam" id="TIGR00113">
    <property type="entry name" value="queA"/>
    <property type="match status" value="1"/>
</dbReference>
<dbReference type="Pfam" id="PF02547">
    <property type="entry name" value="Queuosine_synth"/>
    <property type="match status" value="1"/>
</dbReference>
<dbReference type="FunFam" id="3.40.1780.10:FF:000001">
    <property type="entry name" value="S-adenosylmethionine:tRNA ribosyltransferase-isomerase"/>
    <property type="match status" value="1"/>
</dbReference>
<keyword evidence="15" id="KW-0413">Isomerase</keyword>
<evidence type="ECO:0000313" key="17">
    <source>
        <dbReference type="EMBL" id="VFK01879.1"/>
    </source>
</evidence>
<dbReference type="Gene3D" id="2.40.10.240">
    <property type="entry name" value="QueA-like"/>
    <property type="match status" value="1"/>
</dbReference>
<dbReference type="GO" id="GO:0008616">
    <property type="term" value="P:tRNA queuosine(34) biosynthetic process"/>
    <property type="evidence" value="ECO:0007669"/>
    <property type="project" value="UniProtKB-UniRule"/>
</dbReference>
<protein>
    <recommendedName>
        <fullName evidence="11 13">S-adenosylmethionine:tRNA ribosyltransferase-isomerase</fullName>
        <ecNumber evidence="10 13">2.4.99.17</ecNumber>
    </recommendedName>
    <alternativeName>
        <fullName evidence="12 13">Queuosine biosynthesis protein QueA</fullName>
    </alternativeName>
</protein>
<keyword evidence="7 13" id="KW-0671">Queuosine biosynthesis</keyword>
<evidence type="ECO:0000256" key="9">
    <source>
        <dbReference type="ARBA" id="ARBA00061210"/>
    </source>
</evidence>
<evidence type="ECO:0000256" key="3">
    <source>
        <dbReference type="ARBA" id="ARBA00011245"/>
    </source>
</evidence>
<evidence type="ECO:0000256" key="5">
    <source>
        <dbReference type="ARBA" id="ARBA00022679"/>
    </source>
</evidence>
<feature type="region of interest" description="Disordered" evidence="14">
    <location>
        <begin position="112"/>
        <end position="134"/>
    </location>
</feature>
<evidence type="ECO:0000256" key="7">
    <source>
        <dbReference type="ARBA" id="ARBA00022785"/>
    </source>
</evidence>
<evidence type="ECO:0000256" key="4">
    <source>
        <dbReference type="ARBA" id="ARBA00022490"/>
    </source>
</evidence>
<dbReference type="InterPro" id="IPR036100">
    <property type="entry name" value="QueA_sf"/>
</dbReference>
<keyword evidence="4 13" id="KW-0963">Cytoplasm</keyword>
<evidence type="ECO:0000256" key="10">
    <source>
        <dbReference type="ARBA" id="ARBA00066503"/>
    </source>
</evidence>
<dbReference type="InterPro" id="IPR042119">
    <property type="entry name" value="QueA_dom2"/>
</dbReference>